<dbReference type="Proteomes" id="UP000293300">
    <property type="component" value="Unassembled WGS sequence"/>
</dbReference>
<evidence type="ECO:0000256" key="1">
    <source>
        <dbReference type="SAM" id="SignalP"/>
    </source>
</evidence>
<sequence length="195" mass="21881">MKKMVLFTFVVLLSVNAFAQKKKTGKSAAVTSAFAKTDNLVAEVKSGNFQLTITDKGKPNDAIVIKTVDSKFVPGDCKLSAFTANGTKLYLLTWTEINQIKTDLKTEDITTVYSNIYEITGKKQVFSNTQMTNHITEKVFLDKLKNASETQEKIRREGFEFKLNPDGSIIQKGKTQENKFTYDPVKAEYVTAKKK</sequence>
<dbReference type="AlphaFoldDB" id="A0A4Q9Z1J7"/>
<reference evidence="2 3" key="1">
    <citation type="submission" date="2019-02" db="EMBL/GenBank/DDBJ databases">
        <title>Flavobacterium sp. RD-2-33 isolated from forest soil.</title>
        <authorList>
            <person name="Chaudhary D.K."/>
        </authorList>
    </citation>
    <scope>NUCLEOTIDE SEQUENCE [LARGE SCALE GENOMIC DNA]</scope>
    <source>
        <strain evidence="2 3">RD-2-33</strain>
    </source>
</reference>
<evidence type="ECO:0000313" key="2">
    <source>
        <dbReference type="EMBL" id="TBX70206.1"/>
    </source>
</evidence>
<dbReference type="EMBL" id="SJPE01000004">
    <property type="protein sequence ID" value="TBX70206.1"/>
    <property type="molecule type" value="Genomic_DNA"/>
</dbReference>
<proteinExistence type="predicted"/>
<dbReference type="RefSeq" id="WP_131475602.1">
    <property type="nucleotide sequence ID" value="NZ_SJPE01000004.1"/>
</dbReference>
<name>A0A4Q9Z1J7_9FLAO</name>
<organism evidence="2 3">
    <name type="scientific">Flavobacterium silvisoli</name>
    <dbReference type="NCBI Taxonomy" id="2529433"/>
    <lineage>
        <taxon>Bacteria</taxon>
        <taxon>Pseudomonadati</taxon>
        <taxon>Bacteroidota</taxon>
        <taxon>Flavobacteriia</taxon>
        <taxon>Flavobacteriales</taxon>
        <taxon>Flavobacteriaceae</taxon>
        <taxon>Flavobacterium</taxon>
    </lineage>
</organism>
<protein>
    <submittedName>
        <fullName evidence="2">Uncharacterized protein</fullName>
    </submittedName>
</protein>
<dbReference type="OrthoDB" id="1363973at2"/>
<keyword evidence="3" id="KW-1185">Reference proteome</keyword>
<feature type="signal peptide" evidence="1">
    <location>
        <begin position="1"/>
        <end position="19"/>
    </location>
</feature>
<gene>
    <name evidence="2" type="ORF">EZL74_05530</name>
</gene>
<comment type="caution">
    <text evidence="2">The sequence shown here is derived from an EMBL/GenBank/DDBJ whole genome shotgun (WGS) entry which is preliminary data.</text>
</comment>
<evidence type="ECO:0000313" key="3">
    <source>
        <dbReference type="Proteomes" id="UP000293300"/>
    </source>
</evidence>
<keyword evidence="1" id="KW-0732">Signal</keyword>
<feature type="chain" id="PRO_5020190006" evidence="1">
    <location>
        <begin position="20"/>
        <end position="195"/>
    </location>
</feature>
<accession>A0A4Q9Z1J7</accession>